<evidence type="ECO:0000259" key="4">
    <source>
        <dbReference type="Pfam" id="PF13458"/>
    </source>
</evidence>
<dbReference type="InterPro" id="IPR028082">
    <property type="entry name" value="Peripla_BP_I"/>
</dbReference>
<evidence type="ECO:0000313" key="6">
    <source>
        <dbReference type="Proteomes" id="UP000235994"/>
    </source>
</evidence>
<dbReference type="AlphaFoldDB" id="A0A2N8KQ72"/>
<dbReference type="PANTHER" id="PTHR30483:SF6">
    <property type="entry name" value="PERIPLASMIC BINDING PROTEIN OF ABC TRANSPORTER FOR NATURAL AMINO ACIDS"/>
    <property type="match status" value="1"/>
</dbReference>
<dbReference type="InterPro" id="IPR028081">
    <property type="entry name" value="Leu-bd"/>
</dbReference>
<dbReference type="RefSeq" id="WP_102771529.1">
    <property type="nucleotide sequence ID" value="NZ_POQS01000001.1"/>
</dbReference>
<comment type="caution">
    <text evidence="5">The sequence shown here is derived from an EMBL/GenBank/DDBJ whole genome shotgun (WGS) entry which is preliminary data.</text>
</comment>
<evidence type="ECO:0000313" key="5">
    <source>
        <dbReference type="EMBL" id="PND35598.1"/>
    </source>
</evidence>
<evidence type="ECO:0000256" key="2">
    <source>
        <dbReference type="ARBA" id="ARBA00022729"/>
    </source>
</evidence>
<dbReference type="SUPFAM" id="SSF53822">
    <property type="entry name" value="Periplasmic binding protein-like I"/>
    <property type="match status" value="1"/>
</dbReference>
<evidence type="ECO:0000256" key="1">
    <source>
        <dbReference type="ARBA" id="ARBA00010062"/>
    </source>
</evidence>
<dbReference type="EMBL" id="POQS01000001">
    <property type="protein sequence ID" value="PND35598.1"/>
    <property type="molecule type" value="Genomic_DNA"/>
</dbReference>
<feature type="domain" description="Leucine-binding protein" evidence="4">
    <location>
        <begin position="25"/>
        <end position="354"/>
    </location>
</feature>
<feature type="signal peptide" evidence="3">
    <location>
        <begin position="1"/>
        <end position="22"/>
    </location>
</feature>
<keyword evidence="6" id="KW-1185">Reference proteome</keyword>
<dbReference type="Gene3D" id="3.40.50.2300">
    <property type="match status" value="2"/>
</dbReference>
<keyword evidence="2 3" id="KW-0732">Signal</keyword>
<reference evidence="5 6" key="1">
    <citation type="submission" date="2018-01" db="EMBL/GenBank/DDBJ databases">
        <title>The draft genome of an aniline degradation strain ANB-1.</title>
        <authorList>
            <person name="Zhang L."/>
            <person name="Jiang J."/>
        </authorList>
    </citation>
    <scope>NUCLEOTIDE SEQUENCE [LARGE SCALE GENOMIC DNA]</scope>
    <source>
        <strain evidence="5 6">ANB-1</strain>
    </source>
</reference>
<protein>
    <submittedName>
        <fullName evidence="5">ABC transporter substrate-binding protein</fullName>
    </submittedName>
</protein>
<evidence type="ECO:0000256" key="3">
    <source>
        <dbReference type="SAM" id="SignalP"/>
    </source>
</evidence>
<dbReference type="Proteomes" id="UP000235994">
    <property type="component" value="Unassembled WGS sequence"/>
</dbReference>
<gene>
    <name evidence="5" type="ORF">C1I89_04340</name>
</gene>
<comment type="similarity">
    <text evidence="1">Belongs to the leucine-binding protein family.</text>
</comment>
<dbReference type="InterPro" id="IPR051010">
    <property type="entry name" value="BCAA_transport"/>
</dbReference>
<name>A0A2N8KQ72_9BURK</name>
<dbReference type="Pfam" id="PF13458">
    <property type="entry name" value="Peripla_BP_6"/>
    <property type="match status" value="1"/>
</dbReference>
<dbReference type="CDD" id="cd06345">
    <property type="entry name" value="PBP1_ABC_ligand_binding-like"/>
    <property type="match status" value="1"/>
</dbReference>
<accession>A0A2N8KQ72</accession>
<sequence length="403" mass="43628">MKLLRFAAAVSAVVLASSSALAADPIVIGVSIAQSPPGSVVQGTQVKDGVEIITKMINDKGGVLGRPLKIVYEDNQGIPEKGRAAAEKLISRDKVVAVTGGHQSSVCLAEIEVAHRYKVPYVNTNCWSDDVRAKGYPEVFNPANYNTRVSSAMADTIAALKVKSVVAFAENTDYGIGQAKLLGEFLKKAAPQTQYKYVALDRAGKDFTPAVLPLRASPPELVVNIMLPPAAYILMNQLYEQGVAPSAHTWFYDGAGIADYPDFWNNVKEAGKYMLAFGLYHPQMPMPQLGLDVGAAYQKQAKTEPNRLIFQAADSVLLIARAIEEAKSTDSAAIIKTLQGMQFEGVRGKFGFSQQPGYSFQQWVDIPYVTYQLTEVGQPLSKTTLIQASGQPLQIDKAVKPEK</sequence>
<dbReference type="PANTHER" id="PTHR30483">
    <property type="entry name" value="LEUCINE-SPECIFIC-BINDING PROTEIN"/>
    <property type="match status" value="1"/>
</dbReference>
<organism evidence="5 6">
    <name type="scientific">Achromobacter pulmonis</name>
    <dbReference type="NCBI Taxonomy" id="1389932"/>
    <lineage>
        <taxon>Bacteria</taxon>
        <taxon>Pseudomonadati</taxon>
        <taxon>Pseudomonadota</taxon>
        <taxon>Betaproteobacteria</taxon>
        <taxon>Burkholderiales</taxon>
        <taxon>Alcaligenaceae</taxon>
        <taxon>Achromobacter</taxon>
    </lineage>
</organism>
<proteinExistence type="inferred from homology"/>
<feature type="chain" id="PRO_5014646988" evidence="3">
    <location>
        <begin position="23"/>
        <end position="403"/>
    </location>
</feature>